<gene>
    <name evidence="1" type="ORF">HNR00_004901</name>
</gene>
<organism evidence="1 2">
    <name type="scientific">Methylorubrum rhodinum</name>
    <dbReference type="NCBI Taxonomy" id="29428"/>
    <lineage>
        <taxon>Bacteria</taxon>
        <taxon>Pseudomonadati</taxon>
        <taxon>Pseudomonadota</taxon>
        <taxon>Alphaproteobacteria</taxon>
        <taxon>Hyphomicrobiales</taxon>
        <taxon>Methylobacteriaceae</taxon>
        <taxon>Methylorubrum</taxon>
    </lineage>
</organism>
<protein>
    <submittedName>
        <fullName evidence="1">Uncharacterized protein</fullName>
    </submittedName>
</protein>
<dbReference type="Proteomes" id="UP000583454">
    <property type="component" value="Unassembled WGS sequence"/>
</dbReference>
<dbReference type="AlphaFoldDB" id="A0A840ZSY8"/>
<comment type="caution">
    <text evidence="1">The sequence shown here is derived from an EMBL/GenBank/DDBJ whole genome shotgun (WGS) entry which is preliminary data.</text>
</comment>
<evidence type="ECO:0000313" key="1">
    <source>
        <dbReference type="EMBL" id="MBB5760155.1"/>
    </source>
</evidence>
<evidence type="ECO:0000313" key="2">
    <source>
        <dbReference type="Proteomes" id="UP000583454"/>
    </source>
</evidence>
<dbReference type="EMBL" id="JACHOP010000036">
    <property type="protein sequence ID" value="MBB5760155.1"/>
    <property type="molecule type" value="Genomic_DNA"/>
</dbReference>
<proteinExistence type="predicted"/>
<keyword evidence="2" id="KW-1185">Reference proteome</keyword>
<reference evidence="1 2" key="1">
    <citation type="submission" date="2020-08" db="EMBL/GenBank/DDBJ databases">
        <title>Genomic Encyclopedia of Type Strains, Phase IV (KMG-IV): sequencing the most valuable type-strain genomes for metagenomic binning, comparative biology and taxonomic classification.</title>
        <authorList>
            <person name="Goeker M."/>
        </authorList>
    </citation>
    <scope>NUCLEOTIDE SEQUENCE [LARGE SCALE GENOMIC DNA]</scope>
    <source>
        <strain evidence="1 2">DSM 2163</strain>
    </source>
</reference>
<sequence>MAAQADTALWTMKPHFLLIRSRSGRFNLTLITDHGRLQGVVQVDVETHQSQDDIRKMAMEKVKLLAEAFCSKADLEAAVT</sequence>
<dbReference type="RefSeq" id="WP_183573855.1">
    <property type="nucleotide sequence ID" value="NZ_JACHOP010000036.1"/>
</dbReference>
<accession>A0A840ZSY8</accession>
<name>A0A840ZSY8_9HYPH</name>